<gene>
    <name evidence="2" type="ORF">SDC9_114258</name>
</gene>
<evidence type="ECO:0000259" key="1">
    <source>
        <dbReference type="Pfam" id="PF07969"/>
    </source>
</evidence>
<proteinExistence type="predicted"/>
<dbReference type="EMBL" id="VSSQ01021631">
    <property type="protein sequence ID" value="MPM67336.1"/>
    <property type="molecule type" value="Genomic_DNA"/>
</dbReference>
<sequence>MQVLAQPIFIHYDMKMVRDRVGDELAETSYAFGTLTRMGVHLSYGTDCPVEDLNPYNNLHCAVTRKGLEGDEVYLPQEKVDISTAIDNYTAASAFCCGDEARRGRLTEGYLADFVVLDRDIFEIPEDEIKDVRPVATYMGGNATYKKA</sequence>
<evidence type="ECO:0000313" key="2">
    <source>
        <dbReference type="EMBL" id="MPM67336.1"/>
    </source>
</evidence>
<dbReference type="Pfam" id="PF07969">
    <property type="entry name" value="Amidohydro_3"/>
    <property type="match status" value="1"/>
</dbReference>
<dbReference type="InterPro" id="IPR011059">
    <property type="entry name" value="Metal-dep_hydrolase_composite"/>
</dbReference>
<dbReference type="PANTHER" id="PTHR22642:SF2">
    <property type="entry name" value="PROTEIN LONG AFTER FAR-RED 3"/>
    <property type="match status" value="1"/>
</dbReference>
<feature type="domain" description="Amidohydrolase 3" evidence="1">
    <location>
        <begin position="6"/>
        <end position="145"/>
    </location>
</feature>
<dbReference type="SUPFAM" id="SSF51338">
    <property type="entry name" value="Composite domain of metallo-dependent hydrolases"/>
    <property type="match status" value="1"/>
</dbReference>
<dbReference type="Gene3D" id="3.20.20.140">
    <property type="entry name" value="Metal-dependent hydrolases"/>
    <property type="match status" value="1"/>
</dbReference>
<dbReference type="PANTHER" id="PTHR22642">
    <property type="entry name" value="IMIDAZOLONEPROPIONASE"/>
    <property type="match status" value="1"/>
</dbReference>
<dbReference type="GO" id="GO:0016810">
    <property type="term" value="F:hydrolase activity, acting on carbon-nitrogen (but not peptide) bonds"/>
    <property type="evidence" value="ECO:0007669"/>
    <property type="project" value="InterPro"/>
</dbReference>
<organism evidence="2">
    <name type="scientific">bioreactor metagenome</name>
    <dbReference type="NCBI Taxonomy" id="1076179"/>
    <lineage>
        <taxon>unclassified sequences</taxon>
        <taxon>metagenomes</taxon>
        <taxon>ecological metagenomes</taxon>
    </lineage>
</organism>
<dbReference type="InterPro" id="IPR013108">
    <property type="entry name" value="Amidohydro_3"/>
</dbReference>
<comment type="caution">
    <text evidence="2">The sequence shown here is derived from an EMBL/GenBank/DDBJ whole genome shotgun (WGS) entry which is preliminary data.</text>
</comment>
<accession>A0A645BPM6</accession>
<name>A0A645BPM6_9ZZZZ</name>
<reference evidence="2" key="1">
    <citation type="submission" date="2019-08" db="EMBL/GenBank/DDBJ databases">
        <authorList>
            <person name="Kucharzyk K."/>
            <person name="Murdoch R.W."/>
            <person name="Higgins S."/>
            <person name="Loffler F."/>
        </authorList>
    </citation>
    <scope>NUCLEOTIDE SEQUENCE</scope>
</reference>
<protein>
    <recommendedName>
        <fullName evidence="1">Amidohydrolase 3 domain-containing protein</fullName>
    </recommendedName>
</protein>
<dbReference type="AlphaFoldDB" id="A0A645BPM6"/>